<dbReference type="RefSeq" id="WP_068993962.1">
    <property type="nucleotide sequence ID" value="NZ_BMJN01000011.1"/>
</dbReference>
<dbReference type="CDD" id="cd18012">
    <property type="entry name" value="DEXQc_arch_SWI2_SNF2"/>
    <property type="match status" value="1"/>
</dbReference>
<dbReference type="InterPro" id="IPR013663">
    <property type="entry name" value="Helicase_SWF/SNF/SWI_bac"/>
</dbReference>
<keyword evidence="1" id="KW-0378">Hydrolase</keyword>
<evidence type="ECO:0000259" key="5">
    <source>
        <dbReference type="PROSITE" id="PS51194"/>
    </source>
</evidence>
<dbReference type="PROSITE" id="PS50966">
    <property type="entry name" value="ZF_SWIM"/>
    <property type="match status" value="1"/>
</dbReference>
<evidence type="ECO:0000259" key="3">
    <source>
        <dbReference type="PROSITE" id="PS50966"/>
    </source>
</evidence>
<keyword evidence="7" id="KW-1185">Reference proteome</keyword>
<protein>
    <submittedName>
        <fullName evidence="6">RNA helicase</fullName>
    </submittedName>
</protein>
<dbReference type="InterPro" id="IPR038718">
    <property type="entry name" value="SNF2-like_sf"/>
</dbReference>
<feature type="domain" description="Helicase C-terminal" evidence="5">
    <location>
        <begin position="860"/>
        <end position="1007"/>
    </location>
</feature>
<dbReference type="Pfam" id="PF00176">
    <property type="entry name" value="SNF2-rel_dom"/>
    <property type="match status" value="1"/>
</dbReference>
<keyword evidence="6" id="KW-0347">Helicase</keyword>
<dbReference type="Gene3D" id="3.40.50.300">
    <property type="entry name" value="P-loop containing nucleotide triphosphate hydrolases"/>
    <property type="match status" value="1"/>
</dbReference>
<sequence length="1026" mass="117590">MAKLIPGKIRTEGIALYEGGKIDIVEVKEQLIYSRVEDQQLRYSLEDEAIFCACDLFQKKGYCAHLAGLEYFLKNNEEGKVLLESLASEVSDSEETHTKVSFGSLFLDKILPEPAEELYQLSAVGHEDSYSGTFLWTVRISRLPDERSYVIRDIRAFLGVLEKEGHYQIGKNYYEPLRLAMFDEASRDLLGFLRGLLSDDEFIFANAGRHLYFPASLFEEGVTLLMNLTQFHLEYSVYDYEWLTFQDLHEDSGIYQFEVEAYSSYFELSMSEEKVKFFYEDQFLFYENGFYQLNPEQVHMVKLLRELQTDEDGKKRLQFDPADQAKLAASLVEFRKIGKVTAPQNLLIQSFKPRFFFDIGNEHRLSLAISFDYGDVVVRSQKELEDLPFASDFHLEQRVFEQARLAGFEGQFLSQRPSLEAKEVYPFFHEILPLFEELGEVELTDDFSALYQVERPTITVTTNGSLLDIGFDFDRIDKGEVDEALEALFQSQNFFVSRSGKVLIFDEETKKISQTLQNLRAKKNQDGVLQTHRIAAYQLSELFQGQDKVQFSAEFKSLAHDLTHPEEFSLPTLCVKAELRDYQETGVKWMNMLHHYGFGGILADDMGLGKTLQTISFLTSQLKEDTKVLILAPSSLIYNWADEFRKFAPQVDVAVVYGLKPLRDNLIAENHQVVITSYASFRQDVEEYSKISFHYLFLDEAQVMKNAQTKIAQHLRSFDVGTTFALSGTPIENHLGELWSIFQIVLPGLLPTKKEFLKLPAEQVARFIQPFVMRRKKEDVLQELPDLIEVVYRNELADSQKAIYLAQLKQMQEKVMLATDEELNRSKMEILSGLMRLRQICDTPSLFLEDYDGESGKLESLRQLLEQLQDGNHRVLIFSQFRGMLDIIEQELQTLGMSSFKITGSTPAKERQEMTTAFNNGDKDAFLISLKAGGVGLNLTGADTVILVDLWWNPAVEAQAIGRAHRMGQERNVEVYRMITQGTIEEKIQELQENKRHLVSTILDGTESRGSLSVAEIREILGISAE</sequence>
<keyword evidence="6" id="KW-0547">Nucleotide-binding</keyword>
<evidence type="ECO:0000313" key="6">
    <source>
        <dbReference type="EMBL" id="GGE30023.1"/>
    </source>
</evidence>
<dbReference type="AlphaFoldDB" id="A0A917A6M6"/>
<evidence type="ECO:0000259" key="4">
    <source>
        <dbReference type="PROSITE" id="PS51192"/>
    </source>
</evidence>
<dbReference type="EMBL" id="BMJN01000011">
    <property type="protein sequence ID" value="GGE30023.1"/>
    <property type="molecule type" value="Genomic_DNA"/>
</dbReference>
<dbReference type="PROSITE" id="PS51192">
    <property type="entry name" value="HELICASE_ATP_BIND_1"/>
    <property type="match status" value="1"/>
</dbReference>
<reference evidence="6" key="2">
    <citation type="submission" date="2020-09" db="EMBL/GenBank/DDBJ databases">
        <authorList>
            <person name="Sun Q."/>
            <person name="Zhou Y."/>
        </authorList>
    </citation>
    <scope>NUCLEOTIDE SEQUENCE</scope>
    <source>
        <strain evidence="6">CGMCC 1.15533</strain>
    </source>
</reference>
<reference evidence="6" key="1">
    <citation type="journal article" date="2014" name="Int. J. Syst. Evol. Microbiol.">
        <title>Complete genome sequence of Corynebacterium casei LMG S-19264T (=DSM 44701T), isolated from a smear-ripened cheese.</title>
        <authorList>
            <consortium name="US DOE Joint Genome Institute (JGI-PGF)"/>
            <person name="Walter F."/>
            <person name="Albersmeier A."/>
            <person name="Kalinowski J."/>
            <person name="Ruckert C."/>
        </authorList>
    </citation>
    <scope>NUCLEOTIDE SEQUENCE</scope>
    <source>
        <strain evidence="6">CGMCC 1.15533</strain>
    </source>
</reference>
<dbReference type="InterPro" id="IPR049730">
    <property type="entry name" value="SNF2/RAD54-like_C"/>
</dbReference>
<dbReference type="InterPro" id="IPR027417">
    <property type="entry name" value="P-loop_NTPase"/>
</dbReference>
<evidence type="ECO:0000256" key="1">
    <source>
        <dbReference type="ARBA" id="ARBA00022801"/>
    </source>
</evidence>
<dbReference type="InterPro" id="IPR001650">
    <property type="entry name" value="Helicase_C-like"/>
</dbReference>
<accession>A0A917A6M6</accession>
<dbReference type="InterPro" id="IPR000330">
    <property type="entry name" value="SNF2_N"/>
</dbReference>
<dbReference type="GO" id="GO:0008270">
    <property type="term" value="F:zinc ion binding"/>
    <property type="evidence" value="ECO:0007669"/>
    <property type="project" value="UniProtKB-KW"/>
</dbReference>
<dbReference type="GO" id="GO:0005524">
    <property type="term" value="F:ATP binding"/>
    <property type="evidence" value="ECO:0007669"/>
    <property type="project" value="InterPro"/>
</dbReference>
<name>A0A917A6M6_9STRE</name>
<dbReference type="Gene3D" id="3.40.50.10810">
    <property type="entry name" value="Tandem AAA-ATPase domain"/>
    <property type="match status" value="1"/>
</dbReference>
<dbReference type="SUPFAM" id="SSF52540">
    <property type="entry name" value="P-loop containing nucleoside triphosphate hydrolases"/>
    <property type="match status" value="2"/>
</dbReference>
<dbReference type="Pfam" id="PF00271">
    <property type="entry name" value="Helicase_C"/>
    <property type="match status" value="1"/>
</dbReference>
<dbReference type="InterPro" id="IPR007527">
    <property type="entry name" value="Znf_SWIM"/>
</dbReference>
<dbReference type="SMART" id="SM00490">
    <property type="entry name" value="HELICc"/>
    <property type="match status" value="1"/>
</dbReference>
<dbReference type="PROSITE" id="PS51194">
    <property type="entry name" value="HELICASE_CTER"/>
    <property type="match status" value="1"/>
</dbReference>
<dbReference type="InterPro" id="IPR014001">
    <property type="entry name" value="Helicase_ATP-bd"/>
</dbReference>
<comment type="caution">
    <text evidence="6">The sequence shown here is derived from an EMBL/GenBank/DDBJ whole genome shotgun (WGS) entry which is preliminary data.</text>
</comment>
<dbReference type="Pfam" id="PF08455">
    <property type="entry name" value="SNF2_assoc"/>
    <property type="match status" value="1"/>
</dbReference>
<dbReference type="OrthoDB" id="9760715at2"/>
<keyword evidence="2" id="KW-0863">Zinc-finger</keyword>
<dbReference type="CDD" id="cd18793">
    <property type="entry name" value="SF2_C_SNF"/>
    <property type="match status" value="1"/>
</dbReference>
<dbReference type="FunFam" id="3.40.50.300:FF:000533">
    <property type="entry name" value="Helicase, Snf2 family"/>
    <property type="match status" value="1"/>
</dbReference>
<gene>
    <name evidence="6" type="primary">snf</name>
    <name evidence="6" type="ORF">GCM10011510_09140</name>
</gene>
<dbReference type="GO" id="GO:0004386">
    <property type="term" value="F:helicase activity"/>
    <property type="evidence" value="ECO:0007669"/>
    <property type="project" value="UniProtKB-KW"/>
</dbReference>
<dbReference type="GO" id="GO:0016787">
    <property type="term" value="F:hydrolase activity"/>
    <property type="evidence" value="ECO:0007669"/>
    <property type="project" value="UniProtKB-KW"/>
</dbReference>
<evidence type="ECO:0000256" key="2">
    <source>
        <dbReference type="PROSITE-ProRule" id="PRU00325"/>
    </source>
</evidence>
<dbReference type="SMART" id="SM00487">
    <property type="entry name" value="DEXDc"/>
    <property type="match status" value="1"/>
</dbReference>
<keyword evidence="6" id="KW-0067">ATP-binding</keyword>
<keyword evidence="2" id="KW-0479">Metal-binding</keyword>
<organism evidence="6 7">
    <name type="scientific">Streptococcus himalayensis</name>
    <dbReference type="NCBI Taxonomy" id="1888195"/>
    <lineage>
        <taxon>Bacteria</taxon>
        <taxon>Bacillati</taxon>
        <taxon>Bacillota</taxon>
        <taxon>Bacilli</taxon>
        <taxon>Lactobacillales</taxon>
        <taxon>Streptococcaceae</taxon>
        <taxon>Streptococcus</taxon>
    </lineage>
</organism>
<proteinExistence type="predicted"/>
<dbReference type="Proteomes" id="UP000660801">
    <property type="component" value="Unassembled WGS sequence"/>
</dbReference>
<keyword evidence="2" id="KW-0862">Zinc</keyword>
<dbReference type="PANTHER" id="PTHR10799">
    <property type="entry name" value="SNF2/RAD54 HELICASE FAMILY"/>
    <property type="match status" value="1"/>
</dbReference>
<evidence type="ECO:0000313" key="7">
    <source>
        <dbReference type="Proteomes" id="UP000660801"/>
    </source>
</evidence>
<feature type="domain" description="SWIM-type" evidence="3">
    <location>
        <begin position="43"/>
        <end position="74"/>
    </location>
</feature>
<feature type="domain" description="Helicase ATP-binding" evidence="4">
    <location>
        <begin position="591"/>
        <end position="748"/>
    </location>
</feature>